<protein>
    <recommendedName>
        <fullName evidence="5">Mitochondrial cardiolipin hydrolase</fullName>
    </recommendedName>
    <alternativeName>
        <fullName evidence="6">Mitochondrial phospholipase</fullName>
    </alternativeName>
</protein>
<keyword evidence="1 8" id="KW-0378">Hydrolase</keyword>
<evidence type="ECO:0000256" key="6">
    <source>
        <dbReference type="ARBA" id="ARBA00043167"/>
    </source>
</evidence>
<dbReference type="SMART" id="SM00155">
    <property type="entry name" value="PLDc"/>
    <property type="match status" value="1"/>
</dbReference>
<dbReference type="GO" id="GO:0034587">
    <property type="term" value="P:piRNA processing"/>
    <property type="evidence" value="ECO:0007669"/>
    <property type="project" value="TreeGrafter"/>
</dbReference>
<dbReference type="EMBL" id="BPLQ01001732">
    <property type="protein sequence ID" value="GIX84614.1"/>
    <property type="molecule type" value="Genomic_DNA"/>
</dbReference>
<feature type="domain" description="PLD phosphodiesterase" evidence="7">
    <location>
        <begin position="206"/>
        <end position="233"/>
    </location>
</feature>
<evidence type="ECO:0000256" key="1">
    <source>
        <dbReference type="ARBA" id="ARBA00022801"/>
    </source>
</evidence>
<keyword evidence="2" id="KW-0442">Lipid degradation</keyword>
<keyword evidence="3" id="KW-0443">Lipid metabolism</keyword>
<dbReference type="Proteomes" id="UP001054837">
    <property type="component" value="Unassembled WGS sequence"/>
</dbReference>
<dbReference type="Gene3D" id="3.30.870.10">
    <property type="entry name" value="Endonuclease Chain A"/>
    <property type="match status" value="1"/>
</dbReference>
<proteinExistence type="inferred from homology"/>
<evidence type="ECO:0000259" key="7">
    <source>
        <dbReference type="PROSITE" id="PS50035"/>
    </source>
</evidence>
<name>A0AAV4NM68_9ARAC</name>
<dbReference type="CDD" id="cd09171">
    <property type="entry name" value="PLDc_vPLD6_like"/>
    <property type="match status" value="1"/>
</dbReference>
<reference evidence="8 9" key="1">
    <citation type="submission" date="2021-06" db="EMBL/GenBank/DDBJ databases">
        <title>Caerostris darwini draft genome.</title>
        <authorList>
            <person name="Kono N."/>
            <person name="Arakawa K."/>
        </authorList>
    </citation>
    <scope>NUCLEOTIDE SEQUENCE [LARGE SCALE GENOMIC DNA]</scope>
</reference>
<dbReference type="GO" id="GO:0005739">
    <property type="term" value="C:mitochondrion"/>
    <property type="evidence" value="ECO:0007669"/>
    <property type="project" value="TreeGrafter"/>
</dbReference>
<evidence type="ECO:0000256" key="2">
    <source>
        <dbReference type="ARBA" id="ARBA00022963"/>
    </source>
</evidence>
<gene>
    <name evidence="8" type="primary">CHLREDRAFT_190403</name>
    <name evidence="8" type="ORF">CDAR_552061</name>
</gene>
<dbReference type="GO" id="GO:0016891">
    <property type="term" value="F:RNA endonuclease activity producing 5'-phosphomonoesters, hydrolytic mechanism"/>
    <property type="evidence" value="ECO:0007669"/>
    <property type="project" value="TreeGrafter"/>
</dbReference>
<dbReference type="SUPFAM" id="SSF56024">
    <property type="entry name" value="Phospholipase D/nuclease"/>
    <property type="match status" value="1"/>
</dbReference>
<dbReference type="InterPro" id="IPR025202">
    <property type="entry name" value="PLD-like_dom"/>
</dbReference>
<dbReference type="Pfam" id="PF13091">
    <property type="entry name" value="PLDc_2"/>
    <property type="match status" value="1"/>
</dbReference>
<evidence type="ECO:0000256" key="3">
    <source>
        <dbReference type="ARBA" id="ARBA00023098"/>
    </source>
</evidence>
<dbReference type="PROSITE" id="PS50035">
    <property type="entry name" value="PLD"/>
    <property type="match status" value="1"/>
</dbReference>
<accession>A0AAV4NM68</accession>
<organism evidence="8 9">
    <name type="scientific">Caerostris darwini</name>
    <dbReference type="NCBI Taxonomy" id="1538125"/>
    <lineage>
        <taxon>Eukaryota</taxon>
        <taxon>Metazoa</taxon>
        <taxon>Ecdysozoa</taxon>
        <taxon>Arthropoda</taxon>
        <taxon>Chelicerata</taxon>
        <taxon>Arachnida</taxon>
        <taxon>Araneae</taxon>
        <taxon>Araneomorphae</taxon>
        <taxon>Entelegynae</taxon>
        <taxon>Araneoidea</taxon>
        <taxon>Araneidae</taxon>
        <taxon>Caerostris</taxon>
    </lineage>
</organism>
<dbReference type="AlphaFoldDB" id="A0AAV4NM68"/>
<evidence type="ECO:0000313" key="8">
    <source>
        <dbReference type="EMBL" id="GIX84614.1"/>
    </source>
</evidence>
<comment type="similarity">
    <text evidence="4">Belongs to the phospholipase D family. MitoPLD/Zucchini subfamily.</text>
</comment>
<sequence>MESLGSALVAGFEPSFPLFKYAQHPATLGLRSLPQSTNTGCGFSDFQFSKPSSYQSSPPIVFGANSIPFLLNHSLAASWQASLIAEECAETLTITVSLSHHQGARIVCRRTASGRICKDKKCCAVHEETSLNHLLNVLKLSKQSVDVCVYMITCSILAEALVECHERGIKVRIITEMRNSGEEGEVIGSQIGKLRAIGIPVRCRSSSFWMHHKFVVADNEILVNGSFNWTNQAVMGNFENLLITSDDDLVKPYIIEFQRLWDLLEPVFESE</sequence>
<keyword evidence="9" id="KW-1185">Reference proteome</keyword>
<dbReference type="PANTHER" id="PTHR43856">
    <property type="entry name" value="CARDIOLIPIN HYDROLASE"/>
    <property type="match status" value="1"/>
</dbReference>
<dbReference type="InterPro" id="IPR001736">
    <property type="entry name" value="PLipase_D/transphosphatidylase"/>
</dbReference>
<dbReference type="PANTHER" id="PTHR43856:SF1">
    <property type="entry name" value="MITOCHONDRIAL CARDIOLIPIN HYDROLASE"/>
    <property type="match status" value="1"/>
</dbReference>
<evidence type="ECO:0000256" key="4">
    <source>
        <dbReference type="ARBA" id="ARBA00038012"/>
    </source>
</evidence>
<dbReference type="GO" id="GO:0016042">
    <property type="term" value="P:lipid catabolic process"/>
    <property type="evidence" value="ECO:0007669"/>
    <property type="project" value="UniProtKB-KW"/>
</dbReference>
<dbReference type="InterPro" id="IPR051406">
    <property type="entry name" value="PLD_domain"/>
</dbReference>
<evidence type="ECO:0000256" key="5">
    <source>
        <dbReference type="ARBA" id="ARBA00040549"/>
    </source>
</evidence>
<evidence type="ECO:0000313" key="9">
    <source>
        <dbReference type="Proteomes" id="UP001054837"/>
    </source>
</evidence>
<comment type="caution">
    <text evidence="8">The sequence shown here is derived from an EMBL/GenBank/DDBJ whole genome shotgun (WGS) entry which is preliminary data.</text>
</comment>